<protein>
    <submittedName>
        <fullName evidence="1">Uncharacterized protein</fullName>
    </submittedName>
</protein>
<name>A0A7C5DIG4_9CHLB</name>
<reference evidence="1" key="1">
    <citation type="journal article" date="2020" name="mSystems">
        <title>Genome- and Community-Level Interaction Insights into Carbon Utilization and Element Cycling Functions of Hydrothermarchaeota in Hydrothermal Sediment.</title>
        <authorList>
            <person name="Zhou Z."/>
            <person name="Liu Y."/>
            <person name="Xu W."/>
            <person name="Pan J."/>
            <person name="Luo Z.H."/>
            <person name="Li M."/>
        </authorList>
    </citation>
    <scope>NUCLEOTIDE SEQUENCE [LARGE SCALE GENOMIC DNA]</scope>
    <source>
        <strain evidence="1">HyVt-628</strain>
    </source>
</reference>
<dbReference type="Proteomes" id="UP000886059">
    <property type="component" value="Unassembled WGS sequence"/>
</dbReference>
<organism evidence="1">
    <name type="scientific">Chlorobaculum parvum</name>
    <dbReference type="NCBI Taxonomy" id="274539"/>
    <lineage>
        <taxon>Bacteria</taxon>
        <taxon>Pseudomonadati</taxon>
        <taxon>Chlorobiota</taxon>
        <taxon>Chlorobiia</taxon>
        <taxon>Chlorobiales</taxon>
        <taxon>Chlorobiaceae</taxon>
        <taxon>Chlorobaculum</taxon>
    </lineage>
</organism>
<evidence type="ECO:0000313" key="1">
    <source>
        <dbReference type="EMBL" id="HHE07947.1"/>
    </source>
</evidence>
<dbReference type="AlphaFoldDB" id="A0A7C5DIG4"/>
<accession>A0A7C5DIG4</accession>
<sequence>MSYEDAEKVLRKAFTLYAKQGQEQKKEIQAALDVLLETMNSASAIASECQKAIQTCLLLINNCPLSTAETS</sequence>
<dbReference type="EMBL" id="DRSK01000200">
    <property type="protein sequence ID" value="HHE07947.1"/>
    <property type="molecule type" value="Genomic_DNA"/>
</dbReference>
<proteinExistence type="predicted"/>
<gene>
    <name evidence="1" type="ORF">ENL01_03495</name>
</gene>
<comment type="caution">
    <text evidence="1">The sequence shown here is derived from an EMBL/GenBank/DDBJ whole genome shotgun (WGS) entry which is preliminary data.</text>
</comment>